<dbReference type="InterPro" id="IPR010520">
    <property type="entry name" value="FrsA-like"/>
</dbReference>
<evidence type="ECO:0000313" key="2">
    <source>
        <dbReference type="EMBL" id="AGF54371.1"/>
    </source>
</evidence>
<gene>
    <name evidence="2" type="ORF">Cspa_c05790</name>
</gene>
<dbReference type="STRING" id="36745.CLSAP_05800"/>
<keyword evidence="1 2" id="KW-0378">Hydrolase</keyword>
<dbReference type="InterPro" id="IPR029058">
    <property type="entry name" value="AB_hydrolase_fold"/>
</dbReference>
<dbReference type="GO" id="GO:0016787">
    <property type="term" value="F:hydrolase activity"/>
    <property type="evidence" value="ECO:0007669"/>
    <property type="project" value="UniProtKB-KW"/>
</dbReference>
<protein>
    <submittedName>
        <fullName evidence="2">Alpha/beta hydrolase family</fullName>
    </submittedName>
</protein>
<dbReference type="EMBL" id="CP004121">
    <property type="protein sequence ID" value="AGF54371.1"/>
    <property type="molecule type" value="Genomic_DNA"/>
</dbReference>
<dbReference type="eggNOG" id="COG1073">
    <property type="taxonomic scope" value="Bacteria"/>
</dbReference>
<dbReference type="Pfam" id="PF06500">
    <property type="entry name" value="FrsA-like"/>
    <property type="match status" value="1"/>
</dbReference>
<sequence length="396" mass="44832">MGFLFKNKHFDYQALRTLGTTPVGQADISEVTATSQKIKNGSCSSWCTEWEKTADRVRKFGEECLKEGLETSASESFLRASNYYRTAEFYLNYGSNKEYMDKINTLSTQCFNLAIKYGPYHIEPVEIPFEWISLPGHFYHADTKGPAPTIIVISGNDGTKEELYAIGIAAIKRGMNCLAFDGPGQGESIRRRNIPFRYNYETAIFPAVDFVLKDLSVDHDRIILWGESLGGYFAPRAAAFEKRISACIANGGLYDCLSLNPKKREATLNKIHKHATTFNLISRMLMKMSVALDWRFRHGFLTFGVDTPAEYVLSYKNFCLDGVTSKISCPVLVIGNESDKKAWNTQSKILYDKLECPKDYLFFTNNEGAGYHCQVGCRIYANDRIFNWIEKTIATI</sequence>
<evidence type="ECO:0000313" key="3">
    <source>
        <dbReference type="Proteomes" id="UP000011728"/>
    </source>
</evidence>
<keyword evidence="3" id="KW-1185">Reference proteome</keyword>
<reference evidence="2 3" key="1">
    <citation type="submission" date="2013-02" db="EMBL/GenBank/DDBJ databases">
        <title>Genome sequence of Clostridium saccharoperbutylacetonicum N1-4(HMT).</title>
        <authorList>
            <person name="Poehlein A."/>
            <person name="Daniel R."/>
        </authorList>
    </citation>
    <scope>NUCLEOTIDE SEQUENCE [LARGE SCALE GENOMIC DNA]</scope>
    <source>
        <strain evidence="3">N1-4(HMT)</strain>
    </source>
</reference>
<evidence type="ECO:0000256" key="1">
    <source>
        <dbReference type="ARBA" id="ARBA00022801"/>
    </source>
</evidence>
<dbReference type="RefSeq" id="WP_015390697.1">
    <property type="nucleotide sequence ID" value="NC_020291.1"/>
</dbReference>
<proteinExistence type="predicted"/>
<dbReference type="KEGG" id="csr:Cspa_c05790"/>
<dbReference type="PATRIC" id="fig|931276.5.peg.541"/>
<dbReference type="InterPro" id="IPR050261">
    <property type="entry name" value="FrsA_esterase"/>
</dbReference>
<dbReference type="OrthoDB" id="9812921at2"/>
<accession>M1MHG7</accession>
<dbReference type="SUPFAM" id="SSF53474">
    <property type="entry name" value="alpha/beta-Hydrolases"/>
    <property type="match status" value="1"/>
</dbReference>
<dbReference type="AlphaFoldDB" id="M1MHG7"/>
<dbReference type="Gene3D" id="3.40.50.1820">
    <property type="entry name" value="alpha/beta hydrolase"/>
    <property type="match status" value="1"/>
</dbReference>
<dbReference type="Gene3D" id="1.20.1440.110">
    <property type="entry name" value="acylaminoacyl peptidase"/>
    <property type="match status" value="1"/>
</dbReference>
<dbReference type="Proteomes" id="UP000011728">
    <property type="component" value="Chromosome"/>
</dbReference>
<dbReference type="PANTHER" id="PTHR22946:SF12">
    <property type="entry name" value="CONIDIAL PIGMENT BIOSYNTHESIS PROTEIN AYG1 (AFU_ORTHOLOGUE AFUA_2G17550)"/>
    <property type="match status" value="1"/>
</dbReference>
<name>M1MHG7_9CLOT</name>
<dbReference type="PANTHER" id="PTHR22946">
    <property type="entry name" value="DIENELACTONE HYDROLASE DOMAIN-CONTAINING PROTEIN-RELATED"/>
    <property type="match status" value="1"/>
</dbReference>
<organism evidence="2 3">
    <name type="scientific">Clostridium saccharoperbutylacetonicum N1-4(HMT)</name>
    <dbReference type="NCBI Taxonomy" id="931276"/>
    <lineage>
        <taxon>Bacteria</taxon>
        <taxon>Bacillati</taxon>
        <taxon>Bacillota</taxon>
        <taxon>Clostridia</taxon>
        <taxon>Eubacteriales</taxon>
        <taxon>Clostridiaceae</taxon>
        <taxon>Clostridium</taxon>
    </lineage>
</organism>
<dbReference type="HOGENOM" id="CLU_034451_1_0_9"/>